<evidence type="ECO:0000259" key="7">
    <source>
        <dbReference type="Pfam" id="PF24961"/>
    </source>
</evidence>
<dbReference type="RefSeq" id="WP_250724709.1">
    <property type="nucleotide sequence ID" value="NZ_CP098400.1"/>
</dbReference>
<keyword evidence="2 5" id="KW-0812">Transmembrane</keyword>
<dbReference type="KEGG" id="alkq:M9189_03790"/>
<evidence type="ECO:0000256" key="3">
    <source>
        <dbReference type="ARBA" id="ARBA00022989"/>
    </source>
</evidence>
<accession>A0A9J6ZT87</accession>
<dbReference type="GO" id="GO:0005886">
    <property type="term" value="C:plasma membrane"/>
    <property type="evidence" value="ECO:0007669"/>
    <property type="project" value="TreeGrafter"/>
</dbReference>
<feature type="transmembrane region" description="Helical" evidence="5">
    <location>
        <begin position="50"/>
        <end position="71"/>
    </location>
</feature>
<dbReference type="InterPro" id="IPR012340">
    <property type="entry name" value="NA-bd_OB-fold"/>
</dbReference>
<dbReference type="InterPro" id="IPR056739">
    <property type="entry name" value="NfeD_membrane"/>
</dbReference>
<organism evidence="8 9">
    <name type="scientific">Xiashengella succiniciproducens</name>
    <dbReference type="NCBI Taxonomy" id="2949635"/>
    <lineage>
        <taxon>Bacteria</taxon>
        <taxon>Pseudomonadati</taxon>
        <taxon>Bacteroidota</taxon>
        <taxon>Bacteroidia</taxon>
        <taxon>Marinilabiliales</taxon>
        <taxon>Marinilabiliaceae</taxon>
        <taxon>Xiashengella</taxon>
    </lineage>
</organism>
<keyword evidence="4 5" id="KW-0472">Membrane</keyword>
<dbReference type="Proteomes" id="UP001056426">
    <property type="component" value="Chromosome"/>
</dbReference>
<dbReference type="PANTHER" id="PTHR33507:SF3">
    <property type="entry name" value="INNER MEMBRANE PROTEIN YBBJ"/>
    <property type="match status" value="1"/>
</dbReference>
<dbReference type="EMBL" id="CP098400">
    <property type="protein sequence ID" value="URW80472.1"/>
    <property type="molecule type" value="Genomic_DNA"/>
</dbReference>
<evidence type="ECO:0000256" key="1">
    <source>
        <dbReference type="ARBA" id="ARBA00004141"/>
    </source>
</evidence>
<evidence type="ECO:0000259" key="6">
    <source>
        <dbReference type="Pfam" id="PF01957"/>
    </source>
</evidence>
<dbReference type="Pfam" id="PF01957">
    <property type="entry name" value="NfeD"/>
    <property type="match status" value="1"/>
</dbReference>
<keyword evidence="3 5" id="KW-1133">Transmembrane helix</keyword>
<dbReference type="InterPro" id="IPR052165">
    <property type="entry name" value="Membrane_assoc_protease"/>
</dbReference>
<sequence>MTIIILLIITGIFLLILEFVVLPGITIAALGGLAMIGGGIYMAYANYGPQTGHIVLFGTLLLLAITVVLALRSKTWKRFMLHTEIDSNIQTVDENSINVGDTGVTITRLNPVGKARVNEEEIEARFPGGYLDPGTEIEVVKVHKTHIIVKPLN</sequence>
<dbReference type="Pfam" id="PF24961">
    <property type="entry name" value="NfeD_membrane"/>
    <property type="match status" value="1"/>
</dbReference>
<gene>
    <name evidence="8" type="ORF">M9189_03790</name>
</gene>
<evidence type="ECO:0000256" key="4">
    <source>
        <dbReference type="ARBA" id="ARBA00023136"/>
    </source>
</evidence>
<protein>
    <submittedName>
        <fullName evidence="8">NfeD family protein</fullName>
    </submittedName>
</protein>
<keyword evidence="9" id="KW-1185">Reference proteome</keyword>
<feature type="domain" description="NfeD-like C-terminal" evidence="6">
    <location>
        <begin position="99"/>
        <end position="151"/>
    </location>
</feature>
<name>A0A9J6ZT87_9BACT</name>
<feature type="transmembrane region" description="Helical" evidence="5">
    <location>
        <begin position="12"/>
        <end position="44"/>
    </location>
</feature>
<evidence type="ECO:0000313" key="9">
    <source>
        <dbReference type="Proteomes" id="UP001056426"/>
    </source>
</evidence>
<feature type="domain" description="NfeD integral membrane" evidence="7">
    <location>
        <begin position="4"/>
        <end position="70"/>
    </location>
</feature>
<evidence type="ECO:0000313" key="8">
    <source>
        <dbReference type="EMBL" id="URW80472.1"/>
    </source>
</evidence>
<evidence type="ECO:0000256" key="5">
    <source>
        <dbReference type="SAM" id="Phobius"/>
    </source>
</evidence>
<dbReference type="PANTHER" id="PTHR33507">
    <property type="entry name" value="INNER MEMBRANE PROTEIN YBBJ"/>
    <property type="match status" value="1"/>
</dbReference>
<dbReference type="Gene3D" id="2.40.50.140">
    <property type="entry name" value="Nucleic acid-binding proteins"/>
    <property type="match status" value="1"/>
</dbReference>
<reference evidence="8" key="2">
    <citation type="submission" date="2022-06" db="EMBL/GenBank/DDBJ databases">
        <title>Xiashengella guii gen. nov. sp. nov., a bacterium isolated form anaerobic digestion tank.</title>
        <authorList>
            <person name="Huang H."/>
        </authorList>
    </citation>
    <scope>NUCLEOTIDE SEQUENCE</scope>
    <source>
        <strain evidence="8">Ai-910</strain>
    </source>
</reference>
<dbReference type="InterPro" id="IPR002810">
    <property type="entry name" value="NfeD-like_C"/>
</dbReference>
<proteinExistence type="predicted"/>
<comment type="subcellular location">
    <subcellularLocation>
        <location evidence="1">Membrane</location>
        <topology evidence="1">Multi-pass membrane protein</topology>
    </subcellularLocation>
</comment>
<dbReference type="AlphaFoldDB" id="A0A9J6ZT87"/>
<reference evidence="8" key="1">
    <citation type="submission" date="2022-05" db="EMBL/GenBank/DDBJ databases">
        <authorList>
            <person name="Sun X."/>
        </authorList>
    </citation>
    <scope>NUCLEOTIDE SEQUENCE</scope>
    <source>
        <strain evidence="8">Ai-910</strain>
    </source>
</reference>
<evidence type="ECO:0000256" key="2">
    <source>
        <dbReference type="ARBA" id="ARBA00022692"/>
    </source>
</evidence>